<feature type="binding site" evidence="5">
    <location>
        <position position="33"/>
    </location>
    <ligand>
        <name>Zn(2+)</name>
        <dbReference type="ChEBI" id="CHEBI:29105"/>
        <note>catalytic</note>
    </ligand>
</feature>
<comment type="similarity">
    <text evidence="5">Belongs to the metallo-dependent hydrolases superfamily. Adenosine and AMP deaminases family. Adenine deaminase type 2 subfamily.</text>
</comment>
<feature type="site" description="Important for catalytic activity" evidence="5">
    <location>
        <position position="235"/>
    </location>
</feature>
<comment type="function">
    <text evidence="5">Catalyzes the hydrolytic deamination of adenine to hypoxanthine. Plays an important role in the purine salvage pathway and in nitrogen catabolism.</text>
</comment>
<dbReference type="Pfam" id="PF00962">
    <property type="entry name" value="A_deaminase"/>
    <property type="match status" value="1"/>
</dbReference>
<comment type="cofactor">
    <cofactor evidence="5">
        <name>Zn(2+)</name>
        <dbReference type="ChEBI" id="CHEBI:29105"/>
    </cofactor>
    <text evidence="5">Binds 1 zinc ion per subunit.</text>
</comment>
<dbReference type="STRING" id="509190.Cseg_0776"/>
<organism evidence="7 8">
    <name type="scientific">Caulobacter segnis (strain ATCC 21756 / DSM 7131 / JCM 7823 / NBRC 15250 / LMG 17158 / TK0059)</name>
    <name type="common">Mycoplana segnis</name>
    <dbReference type="NCBI Taxonomy" id="509190"/>
    <lineage>
        <taxon>Bacteria</taxon>
        <taxon>Pseudomonadati</taxon>
        <taxon>Pseudomonadota</taxon>
        <taxon>Alphaproteobacteria</taxon>
        <taxon>Caulobacterales</taxon>
        <taxon>Caulobacteraceae</taxon>
        <taxon>Caulobacter</taxon>
    </lineage>
</organism>
<dbReference type="GO" id="GO:0043103">
    <property type="term" value="P:hypoxanthine salvage"/>
    <property type="evidence" value="ECO:0007669"/>
    <property type="project" value="UniProtKB-UniRule"/>
</dbReference>
<sequence length="351" mass="38030">MKGSGSGAHNSPMTDTAFANFVRGLPKAELHMHIEGSLEPELMFALAQRNGITLPYKSVEEIRAAYEFSNLQDFLDIYYQGAGVLITEADFKDLALAYFQRLAADGGTHAEIFFDPQTHTDRGIAFETVIKGLLAGMDEAEKTLGVTSKLILCFLRHLSEESAFETLEQGKPWLSSLAGVGLDSSEVGHPPAKFARVMQAARDLGLKVVAHAGEEGPPEYVWEAIDLVKVDRIDHGNRALEDEALTARLVKDGTTLTVCPLSNLKLCGVPSLDVHPLKRMLSLGLKATVNSDDPAYFGGYLLENYLATADAVGLTRDEVVTLAKNSFTGSFLSEAEKAERVAKVEAYAAAH</sequence>
<evidence type="ECO:0000313" key="8">
    <source>
        <dbReference type="Proteomes" id="UP000002629"/>
    </source>
</evidence>
<evidence type="ECO:0000256" key="5">
    <source>
        <dbReference type="HAMAP-Rule" id="MF_01962"/>
    </source>
</evidence>
<name>D5VI29_CAUST</name>
<evidence type="ECO:0000259" key="6">
    <source>
        <dbReference type="Pfam" id="PF00962"/>
    </source>
</evidence>
<dbReference type="HOGENOM" id="CLU_039228_7_0_5"/>
<dbReference type="Gene3D" id="3.20.20.140">
    <property type="entry name" value="Metal-dependent hydrolases"/>
    <property type="match status" value="1"/>
</dbReference>
<accession>D5VI29</accession>
<dbReference type="EC" id="3.5.4.2" evidence="5"/>
<dbReference type="InterPro" id="IPR032466">
    <property type="entry name" value="Metal_Hydrolase"/>
</dbReference>
<proteinExistence type="inferred from homology"/>
<dbReference type="InterPro" id="IPR006330">
    <property type="entry name" value="Ado/ade_deaminase"/>
</dbReference>
<evidence type="ECO:0000256" key="1">
    <source>
        <dbReference type="ARBA" id="ARBA00022723"/>
    </source>
</evidence>
<dbReference type="HAMAP" id="MF_01962">
    <property type="entry name" value="Adenine_deaminase"/>
    <property type="match status" value="1"/>
</dbReference>
<dbReference type="GO" id="GO:0006146">
    <property type="term" value="P:adenine catabolic process"/>
    <property type="evidence" value="ECO:0007669"/>
    <property type="project" value="UniProtKB-UniRule"/>
</dbReference>
<dbReference type="SUPFAM" id="SSF51556">
    <property type="entry name" value="Metallo-dependent hydrolases"/>
    <property type="match status" value="1"/>
</dbReference>
<evidence type="ECO:0000256" key="3">
    <source>
        <dbReference type="ARBA" id="ARBA00022833"/>
    </source>
</evidence>
<dbReference type="PANTHER" id="PTHR43114">
    <property type="entry name" value="ADENINE DEAMINASE"/>
    <property type="match status" value="1"/>
</dbReference>
<dbReference type="AlphaFoldDB" id="D5VI29"/>
<dbReference type="CDD" id="cd01320">
    <property type="entry name" value="ADA"/>
    <property type="match status" value="1"/>
</dbReference>
<reference evidence="8" key="1">
    <citation type="journal article" date="2011" name="J. Bacteriol.">
        <title>Genome sequences of eight morphologically diverse alphaproteobacteria.</title>
        <authorList>
            <consortium name="US DOE Joint Genome Institute"/>
            <person name="Brown P.J."/>
            <person name="Kysela D.T."/>
            <person name="Buechlein A."/>
            <person name="Hemmerich C."/>
            <person name="Brun Y.V."/>
        </authorList>
    </citation>
    <scope>NUCLEOTIDE SEQUENCE [LARGE SCALE GENOMIC DNA]</scope>
    <source>
        <strain evidence="8">ATCC 21756 / DSM 7131 / JCM 7823 / NBRC 15250 / LMG 17158 / TK0059</strain>
    </source>
</reference>
<dbReference type="NCBIfam" id="TIGR01430">
    <property type="entry name" value="aden_deam"/>
    <property type="match status" value="1"/>
</dbReference>
<dbReference type="InterPro" id="IPR028892">
    <property type="entry name" value="ADE"/>
</dbReference>
<gene>
    <name evidence="7" type="ordered locus">Cseg_0776</name>
</gene>
<dbReference type="GO" id="GO:0009117">
    <property type="term" value="P:nucleotide metabolic process"/>
    <property type="evidence" value="ECO:0007669"/>
    <property type="project" value="UniProtKB-KW"/>
</dbReference>
<feature type="binding site" evidence="5">
    <location>
        <position position="211"/>
    </location>
    <ligand>
        <name>Zn(2+)</name>
        <dbReference type="ChEBI" id="CHEBI:29105"/>
        <note>catalytic</note>
    </ligand>
</feature>
<keyword evidence="3 5" id="KW-0862">Zinc</keyword>
<comment type="catalytic activity">
    <reaction evidence="5">
        <text>adenine + H2O + H(+) = hypoxanthine + NH4(+)</text>
        <dbReference type="Rhea" id="RHEA:23688"/>
        <dbReference type="ChEBI" id="CHEBI:15377"/>
        <dbReference type="ChEBI" id="CHEBI:15378"/>
        <dbReference type="ChEBI" id="CHEBI:16708"/>
        <dbReference type="ChEBI" id="CHEBI:17368"/>
        <dbReference type="ChEBI" id="CHEBI:28938"/>
        <dbReference type="EC" id="3.5.4.2"/>
    </reaction>
</comment>
<dbReference type="PANTHER" id="PTHR43114:SF6">
    <property type="entry name" value="ADENINE DEAMINASE"/>
    <property type="match status" value="1"/>
</dbReference>
<keyword evidence="2 5" id="KW-0378">Hydrolase</keyword>
<dbReference type="Proteomes" id="UP000002629">
    <property type="component" value="Chromosome"/>
</dbReference>
<keyword evidence="4 5" id="KW-0546">Nucleotide metabolism</keyword>
<dbReference type="FunFam" id="3.20.20.140:FF:000039">
    <property type="entry name" value="Adenine deaminase"/>
    <property type="match status" value="1"/>
</dbReference>
<feature type="domain" description="Adenosine deaminase" evidence="6">
    <location>
        <begin position="26"/>
        <end position="345"/>
    </location>
</feature>
<dbReference type="InterPro" id="IPR001365">
    <property type="entry name" value="A_deaminase_dom"/>
</dbReference>
<evidence type="ECO:0000256" key="4">
    <source>
        <dbReference type="ARBA" id="ARBA00023080"/>
    </source>
</evidence>
<dbReference type="eggNOG" id="COG1816">
    <property type="taxonomic scope" value="Bacteria"/>
</dbReference>
<evidence type="ECO:0000313" key="7">
    <source>
        <dbReference type="EMBL" id="ADG09282.1"/>
    </source>
</evidence>
<dbReference type="GO" id="GO:0000034">
    <property type="term" value="F:adenine deaminase activity"/>
    <property type="evidence" value="ECO:0007669"/>
    <property type="project" value="UniProtKB-UniRule"/>
</dbReference>
<feature type="binding site" evidence="5">
    <location>
        <position position="292"/>
    </location>
    <ligand>
        <name>Zn(2+)</name>
        <dbReference type="ChEBI" id="CHEBI:29105"/>
        <note>catalytic</note>
    </ligand>
</feature>
<dbReference type="GO" id="GO:0008270">
    <property type="term" value="F:zinc ion binding"/>
    <property type="evidence" value="ECO:0007669"/>
    <property type="project" value="UniProtKB-UniRule"/>
</dbReference>
<feature type="binding site" evidence="5">
    <location>
        <position position="31"/>
    </location>
    <ligand>
        <name>Zn(2+)</name>
        <dbReference type="ChEBI" id="CHEBI:29105"/>
        <note>catalytic</note>
    </ligand>
</feature>
<protein>
    <recommendedName>
        <fullName evidence="5">Adenine deaminase</fullName>
        <shortName evidence="5">ADE</shortName>
        <ecNumber evidence="5">3.5.4.2</ecNumber>
    </recommendedName>
    <alternativeName>
        <fullName evidence="5">Adenine aminohydrolase</fullName>
        <shortName evidence="5">AAH</shortName>
    </alternativeName>
</protein>
<dbReference type="KEGG" id="cse:Cseg_0776"/>
<keyword evidence="1 5" id="KW-0479">Metal-binding</keyword>
<feature type="active site" description="Proton donor" evidence="5">
    <location>
        <position position="214"/>
    </location>
</feature>
<feature type="binding site" evidence="5">
    <location>
        <position position="293"/>
    </location>
    <ligand>
        <name>substrate</name>
    </ligand>
</feature>
<dbReference type="GO" id="GO:0005829">
    <property type="term" value="C:cytosol"/>
    <property type="evidence" value="ECO:0007669"/>
    <property type="project" value="TreeGrafter"/>
</dbReference>
<evidence type="ECO:0000256" key="2">
    <source>
        <dbReference type="ARBA" id="ARBA00022801"/>
    </source>
</evidence>
<dbReference type="NCBIfam" id="NF006850">
    <property type="entry name" value="PRK09358.1-6"/>
    <property type="match status" value="1"/>
</dbReference>
<dbReference type="EMBL" id="CP002008">
    <property type="protein sequence ID" value="ADG09282.1"/>
    <property type="molecule type" value="Genomic_DNA"/>
</dbReference>